<feature type="domain" description="DDE Tnp4" evidence="3">
    <location>
        <begin position="100"/>
        <end position="160"/>
    </location>
</feature>
<evidence type="ECO:0000313" key="5">
    <source>
        <dbReference type="Proteomes" id="UP001444071"/>
    </source>
</evidence>
<comment type="cofactor">
    <cofactor evidence="1">
        <name>a divalent metal cation</name>
        <dbReference type="ChEBI" id="CHEBI:60240"/>
    </cofactor>
</comment>
<reference evidence="4 5" key="1">
    <citation type="submission" date="2021-06" db="EMBL/GenBank/DDBJ databases">
        <authorList>
            <person name="Palmer J.M."/>
        </authorList>
    </citation>
    <scope>NUCLEOTIDE SEQUENCE [LARGE SCALE GENOMIC DNA]</scope>
    <source>
        <strain evidence="4 5">XR_2019</strain>
        <tissue evidence="4">Muscle</tissue>
    </source>
</reference>
<keyword evidence="2" id="KW-0479">Metal-binding</keyword>
<organism evidence="4 5">
    <name type="scientific">Xenotaenia resolanae</name>
    <dbReference type="NCBI Taxonomy" id="208358"/>
    <lineage>
        <taxon>Eukaryota</taxon>
        <taxon>Metazoa</taxon>
        <taxon>Chordata</taxon>
        <taxon>Craniata</taxon>
        <taxon>Vertebrata</taxon>
        <taxon>Euteleostomi</taxon>
        <taxon>Actinopterygii</taxon>
        <taxon>Neopterygii</taxon>
        <taxon>Teleostei</taxon>
        <taxon>Neoteleostei</taxon>
        <taxon>Acanthomorphata</taxon>
        <taxon>Ovalentaria</taxon>
        <taxon>Atherinomorphae</taxon>
        <taxon>Cyprinodontiformes</taxon>
        <taxon>Goodeidae</taxon>
        <taxon>Xenotaenia</taxon>
    </lineage>
</organism>
<evidence type="ECO:0000259" key="3">
    <source>
        <dbReference type="Pfam" id="PF13359"/>
    </source>
</evidence>
<name>A0ABV0WA55_9TELE</name>
<accession>A0ABV0WA55</accession>
<dbReference type="PANTHER" id="PTHR23080:SF144">
    <property type="entry name" value="SPINDLE AND KINETOCHORE ASSOCIATED COMPLEX SUBUNIT 3"/>
    <property type="match status" value="1"/>
</dbReference>
<dbReference type="PANTHER" id="PTHR23080">
    <property type="entry name" value="THAP DOMAIN PROTEIN"/>
    <property type="match status" value="1"/>
</dbReference>
<comment type="caution">
    <text evidence="4">The sequence shown here is derived from an EMBL/GenBank/DDBJ whole genome shotgun (WGS) entry which is preliminary data.</text>
</comment>
<evidence type="ECO:0000313" key="4">
    <source>
        <dbReference type="EMBL" id="MEQ2266326.1"/>
    </source>
</evidence>
<evidence type="ECO:0000256" key="1">
    <source>
        <dbReference type="ARBA" id="ARBA00001968"/>
    </source>
</evidence>
<sequence length="186" mass="21217">MHNNKPFYGLTRLVDPDWVPSLHFGHTEVKATTPERFAHRIKQKIKMNSKNANCVAEDPPQMSCLHTSALWCTEQRDIACKAACHISLRRHNGNRIAVIVDCFEISIERASTLKTRAQTFTHYMHTVKYLVFITLQGAVFIISKVWGQTGDWELWAPTNITARMPGSGRSENPCIHKRTLQTGCKR</sequence>
<dbReference type="InterPro" id="IPR027806">
    <property type="entry name" value="HARBI1_dom"/>
</dbReference>
<keyword evidence="5" id="KW-1185">Reference proteome</keyword>
<dbReference type="EMBL" id="JAHRIM010040113">
    <property type="protein sequence ID" value="MEQ2266326.1"/>
    <property type="molecule type" value="Genomic_DNA"/>
</dbReference>
<dbReference type="Proteomes" id="UP001444071">
    <property type="component" value="Unassembled WGS sequence"/>
</dbReference>
<gene>
    <name evidence="4" type="ORF">XENORESO_019915</name>
</gene>
<dbReference type="Pfam" id="PF13359">
    <property type="entry name" value="DDE_Tnp_4"/>
    <property type="match status" value="1"/>
</dbReference>
<protein>
    <recommendedName>
        <fullName evidence="3">DDE Tnp4 domain-containing protein</fullName>
    </recommendedName>
</protein>
<evidence type="ECO:0000256" key="2">
    <source>
        <dbReference type="ARBA" id="ARBA00022723"/>
    </source>
</evidence>
<proteinExistence type="predicted"/>